<dbReference type="EMBL" id="JASBWS010000126">
    <property type="protein sequence ID" value="KAJ9095220.1"/>
    <property type="molecule type" value="Genomic_DNA"/>
</dbReference>
<gene>
    <name evidence="1" type="ORF">QFC20_006697</name>
</gene>
<comment type="caution">
    <text evidence="1">The sequence shown here is derived from an EMBL/GenBank/DDBJ whole genome shotgun (WGS) entry which is preliminary data.</text>
</comment>
<organism evidence="1 2">
    <name type="scientific">Naganishia adeliensis</name>
    <dbReference type="NCBI Taxonomy" id="92952"/>
    <lineage>
        <taxon>Eukaryota</taxon>
        <taxon>Fungi</taxon>
        <taxon>Dikarya</taxon>
        <taxon>Basidiomycota</taxon>
        <taxon>Agaricomycotina</taxon>
        <taxon>Tremellomycetes</taxon>
        <taxon>Filobasidiales</taxon>
        <taxon>Filobasidiaceae</taxon>
        <taxon>Naganishia</taxon>
    </lineage>
</organism>
<proteinExistence type="predicted"/>
<keyword evidence="2" id="KW-1185">Reference proteome</keyword>
<reference evidence="1" key="1">
    <citation type="submission" date="2023-04" db="EMBL/GenBank/DDBJ databases">
        <title>Draft Genome sequencing of Naganishia species isolated from polar environments using Oxford Nanopore Technology.</title>
        <authorList>
            <person name="Leo P."/>
            <person name="Venkateswaran K."/>
        </authorList>
    </citation>
    <scope>NUCLEOTIDE SEQUENCE</scope>
    <source>
        <strain evidence="1">MNA-CCFEE 5262</strain>
    </source>
</reference>
<dbReference type="Proteomes" id="UP001230649">
    <property type="component" value="Unassembled WGS sequence"/>
</dbReference>
<name>A0ACC2V8I5_9TREE</name>
<sequence>MSTIRGPVDCQAEVNLLEALLDDCDEEWKEFERDEKNQTTLYHTAIGHSVRRDYILKDLELARANLQASLKANPTNAAASMSSSTHSAAASDGGDASQTGKEPSIESSAHVQSEDGKDINGSAGADDRSRRHSFGSDWSFVPDQALGGAEKDQGSVEPFVSK</sequence>
<accession>A0ACC2V8I5</accession>
<protein>
    <submittedName>
        <fullName evidence="1">Uncharacterized protein</fullName>
    </submittedName>
</protein>
<evidence type="ECO:0000313" key="1">
    <source>
        <dbReference type="EMBL" id="KAJ9095220.1"/>
    </source>
</evidence>
<evidence type="ECO:0000313" key="2">
    <source>
        <dbReference type="Proteomes" id="UP001230649"/>
    </source>
</evidence>